<sequence>MADGNVNETGFSPAELRAITDMIAAAFAQERAQNRVPPSTSNQTFSPVVEERETPELTLGNQASADNVSPTENELIKHIAELKDKVERISISKEKDPVISFHMNEYVLKPTSSTSSKHALFAGDDDPRSHLSEFIRVTQMSRNDEEDVLRAFPQTSYKNYRKRYDSLDLGIQRAGLNFEELYNEEKKKSRGFGNYRSSHRGQNRSAGNAATNQSGSSNTVGAVNKKVRREFTDLGRPLSIVMRSCIENGVLSKLLINPSKPIQGRFVDQDCEYHQCKGHSTDNCFRLKHDIQDLIDSGKIIESLERSKPTPENH</sequence>
<feature type="compositionally biased region" description="Polar residues" evidence="1">
    <location>
        <begin position="36"/>
        <end position="46"/>
    </location>
</feature>
<dbReference type="AlphaFoldDB" id="A0A067JUZ7"/>
<name>A0A067JUZ7_JATCU</name>
<dbReference type="EMBL" id="KK915201">
    <property type="protein sequence ID" value="KDP23810.1"/>
    <property type="molecule type" value="Genomic_DNA"/>
</dbReference>
<gene>
    <name evidence="2" type="ORF">JCGZ_00146</name>
</gene>
<feature type="compositionally biased region" description="Polar residues" evidence="1">
    <location>
        <begin position="203"/>
        <end position="219"/>
    </location>
</feature>
<proteinExistence type="predicted"/>
<dbReference type="Proteomes" id="UP000027138">
    <property type="component" value="Unassembled WGS sequence"/>
</dbReference>
<evidence type="ECO:0000256" key="1">
    <source>
        <dbReference type="SAM" id="MobiDB-lite"/>
    </source>
</evidence>
<evidence type="ECO:0000313" key="3">
    <source>
        <dbReference type="Proteomes" id="UP000027138"/>
    </source>
</evidence>
<keyword evidence="3" id="KW-1185">Reference proteome</keyword>
<feature type="region of interest" description="Disordered" evidence="1">
    <location>
        <begin position="31"/>
        <end position="56"/>
    </location>
</feature>
<protein>
    <submittedName>
        <fullName evidence="2">Uncharacterized protein</fullName>
    </submittedName>
</protein>
<feature type="region of interest" description="Disordered" evidence="1">
    <location>
        <begin position="189"/>
        <end position="219"/>
    </location>
</feature>
<dbReference type="STRING" id="180498.A0A067JUZ7"/>
<reference evidence="2 3" key="1">
    <citation type="journal article" date="2014" name="PLoS ONE">
        <title>Global Analysis of Gene Expression Profiles in Physic Nut (Jatropha curcas L.) Seedlings Exposed to Salt Stress.</title>
        <authorList>
            <person name="Zhang L."/>
            <person name="Zhang C."/>
            <person name="Wu P."/>
            <person name="Chen Y."/>
            <person name="Li M."/>
            <person name="Jiang H."/>
            <person name="Wu G."/>
        </authorList>
    </citation>
    <scope>NUCLEOTIDE SEQUENCE [LARGE SCALE GENOMIC DNA]</scope>
    <source>
        <strain evidence="3">cv. GZQX0401</strain>
        <tissue evidence="2">Young leaves</tissue>
    </source>
</reference>
<organism evidence="2 3">
    <name type="scientific">Jatropha curcas</name>
    <name type="common">Barbados nut</name>
    <dbReference type="NCBI Taxonomy" id="180498"/>
    <lineage>
        <taxon>Eukaryota</taxon>
        <taxon>Viridiplantae</taxon>
        <taxon>Streptophyta</taxon>
        <taxon>Embryophyta</taxon>
        <taxon>Tracheophyta</taxon>
        <taxon>Spermatophyta</taxon>
        <taxon>Magnoliopsida</taxon>
        <taxon>eudicotyledons</taxon>
        <taxon>Gunneridae</taxon>
        <taxon>Pentapetalae</taxon>
        <taxon>rosids</taxon>
        <taxon>fabids</taxon>
        <taxon>Malpighiales</taxon>
        <taxon>Euphorbiaceae</taxon>
        <taxon>Crotonoideae</taxon>
        <taxon>Jatropheae</taxon>
        <taxon>Jatropha</taxon>
    </lineage>
</organism>
<evidence type="ECO:0000313" key="2">
    <source>
        <dbReference type="EMBL" id="KDP23810.1"/>
    </source>
</evidence>
<accession>A0A067JUZ7</accession>